<organism evidence="1 2">
    <name type="scientific">Paraburkholderia humisilvae</name>
    <dbReference type="NCBI Taxonomy" id="627669"/>
    <lineage>
        <taxon>Bacteria</taxon>
        <taxon>Pseudomonadati</taxon>
        <taxon>Pseudomonadota</taxon>
        <taxon>Betaproteobacteria</taxon>
        <taxon>Burkholderiales</taxon>
        <taxon>Burkholderiaceae</taxon>
        <taxon>Paraburkholderia</taxon>
    </lineage>
</organism>
<dbReference type="AlphaFoldDB" id="A0A6J5EH28"/>
<gene>
    <name evidence="1" type="ORF">LMG29542_04932</name>
</gene>
<dbReference type="RefSeq" id="WP_175229040.1">
    <property type="nucleotide sequence ID" value="NZ_CADIKH010000025.1"/>
</dbReference>
<evidence type="ECO:0000313" key="2">
    <source>
        <dbReference type="Proteomes" id="UP000494363"/>
    </source>
</evidence>
<reference evidence="1 2" key="1">
    <citation type="submission" date="2020-04" db="EMBL/GenBank/DDBJ databases">
        <authorList>
            <person name="De Canck E."/>
        </authorList>
    </citation>
    <scope>NUCLEOTIDE SEQUENCE [LARGE SCALE GENOMIC DNA]</scope>
    <source>
        <strain evidence="1 2">LMG 29542</strain>
    </source>
</reference>
<evidence type="ECO:0000313" key="1">
    <source>
        <dbReference type="EMBL" id="CAB3764701.1"/>
    </source>
</evidence>
<keyword evidence="2" id="KW-1185">Reference proteome</keyword>
<name>A0A6J5EH28_9BURK</name>
<proteinExistence type="predicted"/>
<dbReference type="Proteomes" id="UP000494363">
    <property type="component" value="Unassembled WGS sequence"/>
</dbReference>
<accession>A0A6J5EH28</accession>
<sequence>MAENDDTNVTGVFRSYMTPAAYTQRAQADRTVCDLHVPPAADSIIGHCEYYYRPLHCEFKDKAEKLPSINEIVDWAEGFNPWLDREVTKQLLGKRDRLIPPQCTDSDWSRHSSFMVRHIGCGHKPPSYYLSYGYYYCSNYGKYLNKRLSEKGRTWLAMARKKLQEHMEDGLHLNMIQDGISMASRIKGNDSFSMPEVKQYQLELNDKTFQDFAFNTHPIAYLDAGLADLPMPDLCRIGGQPSIQEWGHGRTWNQAIESAKVVLPKKAGDFVNGTINAVNNALQRLMVK</sequence>
<protein>
    <submittedName>
        <fullName evidence="1">Uncharacterized protein</fullName>
    </submittedName>
</protein>
<dbReference type="EMBL" id="CADIKH010000025">
    <property type="protein sequence ID" value="CAB3764701.1"/>
    <property type="molecule type" value="Genomic_DNA"/>
</dbReference>